<keyword evidence="1" id="KW-0812">Transmembrane</keyword>
<name>A0AAW3JPR5_9FIRM</name>
<sequence length="157" mass="17545">MNKSKKTIICIAIAVVVIICAVILKNTVFAPKGAFKEGSSGVIEYSGYNVEGLHYGFNTQQECYLKTDNYNGVKEIDVNFAETAEQDVVLSLKFFDKDGNKLTDYINATWKKGTNYCRIPVKDSEKYSGYKIMIPHDFTLDSINFSSKEGGDLKNPN</sequence>
<reference evidence="2 3" key="1">
    <citation type="submission" date="2015-10" db="EMBL/GenBank/DDBJ databases">
        <title>Butyribacter intestini gen. nov., sp. nov., a butyric acid-producing bacterium of the family Lachnospiraceae isolated from the human faeces.</title>
        <authorList>
            <person name="Zou Y."/>
            <person name="Xue W."/>
            <person name="Luo G."/>
            <person name="Lv M."/>
        </authorList>
    </citation>
    <scope>NUCLEOTIDE SEQUENCE [LARGE SCALE GENOMIC DNA]</scope>
    <source>
        <strain evidence="2 3">TF01-11</strain>
    </source>
</reference>
<evidence type="ECO:0000256" key="1">
    <source>
        <dbReference type="SAM" id="Phobius"/>
    </source>
</evidence>
<evidence type="ECO:0000313" key="2">
    <source>
        <dbReference type="EMBL" id="KQC84417.1"/>
    </source>
</evidence>
<accession>A0AAW3JPR5</accession>
<comment type="caution">
    <text evidence="2">The sequence shown here is derived from an EMBL/GenBank/DDBJ whole genome shotgun (WGS) entry which is preliminary data.</text>
</comment>
<dbReference type="Proteomes" id="UP000050833">
    <property type="component" value="Unassembled WGS sequence"/>
</dbReference>
<protein>
    <submittedName>
        <fullName evidence="2">Uncharacterized protein</fullName>
    </submittedName>
</protein>
<dbReference type="RefSeq" id="WP_055946117.1">
    <property type="nucleotide sequence ID" value="NZ_JAQDCV010000003.1"/>
</dbReference>
<gene>
    <name evidence="2" type="ORF">APZ18_14045</name>
</gene>
<organism evidence="2 3">
    <name type="scientific">Butyribacter intestini</name>
    <dbReference type="NCBI Taxonomy" id="1703332"/>
    <lineage>
        <taxon>Bacteria</taxon>
        <taxon>Bacillati</taxon>
        <taxon>Bacillota</taxon>
        <taxon>Clostridia</taxon>
        <taxon>Lachnospirales</taxon>
        <taxon>Lachnospiraceae</taxon>
        <taxon>Butyribacter</taxon>
    </lineage>
</organism>
<keyword evidence="1" id="KW-0472">Membrane</keyword>
<dbReference type="AlphaFoldDB" id="A0AAW3JPR5"/>
<keyword evidence="1" id="KW-1133">Transmembrane helix</keyword>
<dbReference type="EMBL" id="LLKB01000006">
    <property type="protein sequence ID" value="KQC84417.1"/>
    <property type="molecule type" value="Genomic_DNA"/>
</dbReference>
<evidence type="ECO:0000313" key="3">
    <source>
        <dbReference type="Proteomes" id="UP000050833"/>
    </source>
</evidence>
<feature type="transmembrane region" description="Helical" evidence="1">
    <location>
        <begin position="7"/>
        <end position="24"/>
    </location>
</feature>
<keyword evidence="3" id="KW-1185">Reference proteome</keyword>
<proteinExistence type="predicted"/>